<feature type="domain" description="Reverse transcriptase Ty1/copia-type" evidence="2">
    <location>
        <begin position="39"/>
        <end position="161"/>
    </location>
</feature>
<proteinExistence type="predicted"/>
<dbReference type="AlphaFoldDB" id="A0A0J7KJV9"/>
<sequence length="236" mass="27681">MEPCQQQNSQFRDTDSETDNVRNKEQEDQEIKPENQDFFLYGRLAEDIFMIVSEKYEETDKTCLLKKALYGPKLAPFKWNKRLTFLKKEDMTQLKSDQCIFRNARSLYLAIHVNDGIIMNKEKMNELLRKMTEKFEMTTSDDSKIYLRMEITRTADENSTKQDVQNAKRTLRYLKGTQKLGIQYFSSESNDVVELKAFCDSDYAGDVKDRKSTTGEDVEVFNVQMLITTNVDNNKM</sequence>
<organism evidence="3 4">
    <name type="scientific">Lasius niger</name>
    <name type="common">Black garden ant</name>
    <dbReference type="NCBI Taxonomy" id="67767"/>
    <lineage>
        <taxon>Eukaryota</taxon>
        <taxon>Metazoa</taxon>
        <taxon>Ecdysozoa</taxon>
        <taxon>Arthropoda</taxon>
        <taxon>Hexapoda</taxon>
        <taxon>Insecta</taxon>
        <taxon>Pterygota</taxon>
        <taxon>Neoptera</taxon>
        <taxon>Endopterygota</taxon>
        <taxon>Hymenoptera</taxon>
        <taxon>Apocrita</taxon>
        <taxon>Aculeata</taxon>
        <taxon>Formicoidea</taxon>
        <taxon>Formicidae</taxon>
        <taxon>Formicinae</taxon>
        <taxon>Lasius</taxon>
        <taxon>Lasius</taxon>
    </lineage>
</organism>
<dbReference type="PANTHER" id="PTHR11439:SF515">
    <property type="entry name" value="GAG-POL POLYPROTEIN"/>
    <property type="match status" value="1"/>
</dbReference>
<dbReference type="PANTHER" id="PTHR11439">
    <property type="entry name" value="GAG-POL-RELATED RETROTRANSPOSON"/>
    <property type="match status" value="1"/>
</dbReference>
<comment type="caution">
    <text evidence="3">The sequence shown here is derived from an EMBL/GenBank/DDBJ whole genome shotgun (WGS) entry which is preliminary data.</text>
</comment>
<evidence type="ECO:0000259" key="2">
    <source>
        <dbReference type="Pfam" id="PF07727"/>
    </source>
</evidence>
<dbReference type="EMBL" id="LBMM01006548">
    <property type="protein sequence ID" value="KMQ90514.1"/>
    <property type="molecule type" value="Genomic_DNA"/>
</dbReference>
<feature type="compositionally biased region" description="Polar residues" evidence="1">
    <location>
        <begin position="1"/>
        <end position="11"/>
    </location>
</feature>
<name>A0A0J7KJV9_LASNI</name>
<feature type="compositionally biased region" description="Basic and acidic residues" evidence="1">
    <location>
        <begin position="12"/>
        <end position="30"/>
    </location>
</feature>
<dbReference type="STRING" id="67767.A0A0J7KJV9"/>
<dbReference type="Proteomes" id="UP000036403">
    <property type="component" value="Unassembled WGS sequence"/>
</dbReference>
<keyword evidence="4" id="KW-1185">Reference proteome</keyword>
<accession>A0A0J7KJV9</accession>
<reference evidence="3 4" key="1">
    <citation type="submission" date="2015-04" db="EMBL/GenBank/DDBJ databases">
        <title>Lasius niger genome sequencing.</title>
        <authorList>
            <person name="Konorov E.A."/>
            <person name="Nikitin M.A."/>
            <person name="Kirill M.V."/>
            <person name="Chang P."/>
        </authorList>
    </citation>
    <scope>NUCLEOTIDE SEQUENCE [LARGE SCALE GENOMIC DNA]</scope>
    <source>
        <tissue evidence="3">Whole</tissue>
    </source>
</reference>
<dbReference type="OrthoDB" id="6746693at2759"/>
<dbReference type="Pfam" id="PF07727">
    <property type="entry name" value="RVT_2"/>
    <property type="match status" value="1"/>
</dbReference>
<feature type="region of interest" description="Disordered" evidence="1">
    <location>
        <begin position="1"/>
        <end position="30"/>
    </location>
</feature>
<dbReference type="PaxDb" id="67767-A0A0J7KJV9"/>
<evidence type="ECO:0000313" key="4">
    <source>
        <dbReference type="Proteomes" id="UP000036403"/>
    </source>
</evidence>
<evidence type="ECO:0000256" key="1">
    <source>
        <dbReference type="SAM" id="MobiDB-lite"/>
    </source>
</evidence>
<evidence type="ECO:0000313" key="3">
    <source>
        <dbReference type="EMBL" id="KMQ90514.1"/>
    </source>
</evidence>
<protein>
    <submittedName>
        <fullName evidence="3">Retrovirus-related pol polyprotein from transposon tnt 1-94</fullName>
    </submittedName>
</protein>
<dbReference type="InterPro" id="IPR013103">
    <property type="entry name" value="RVT_2"/>
</dbReference>
<gene>
    <name evidence="3" type="ORF">RF55_9729</name>
</gene>